<proteinExistence type="predicted"/>
<comment type="caution">
    <text evidence="1">The sequence shown here is derived from an EMBL/GenBank/DDBJ whole genome shotgun (WGS) entry which is preliminary data.</text>
</comment>
<dbReference type="EMBL" id="JAAVLX010000009">
    <property type="protein sequence ID" value="NOJ43236.1"/>
    <property type="molecule type" value="Genomic_DNA"/>
</dbReference>
<accession>A0A7Y4GWJ8</accession>
<evidence type="ECO:0000313" key="1">
    <source>
        <dbReference type="EMBL" id="NOJ43236.1"/>
    </source>
</evidence>
<keyword evidence="2" id="KW-1185">Reference proteome</keyword>
<gene>
    <name evidence="1" type="ORF">HCN58_27330</name>
</gene>
<organism evidence="1 2">
    <name type="scientific">Bradyrhizobium australiense</name>
    <dbReference type="NCBI Taxonomy" id="2721161"/>
    <lineage>
        <taxon>Bacteria</taxon>
        <taxon>Pseudomonadati</taxon>
        <taxon>Pseudomonadota</taxon>
        <taxon>Alphaproteobacteria</taxon>
        <taxon>Hyphomicrobiales</taxon>
        <taxon>Nitrobacteraceae</taxon>
        <taxon>Bradyrhizobium</taxon>
    </lineage>
</organism>
<sequence length="49" mass="5059">MDSLAVAPAAIISTAAVGGDNALSDRVTPRNFRKTRKLLVQPKPGALGL</sequence>
<dbReference type="Proteomes" id="UP000544122">
    <property type="component" value="Unassembled WGS sequence"/>
</dbReference>
<dbReference type="AlphaFoldDB" id="A0A7Y4GWJ8"/>
<dbReference type="RefSeq" id="WP_171582436.1">
    <property type="nucleotide sequence ID" value="NZ_JAAVLX010000009.1"/>
</dbReference>
<protein>
    <submittedName>
        <fullName evidence="1">Uncharacterized protein</fullName>
    </submittedName>
</protein>
<name>A0A7Y4GWJ8_9BRAD</name>
<reference evidence="1 2" key="1">
    <citation type="submission" date="2020-03" db="EMBL/GenBank/DDBJ databases">
        <title>Bradyrhizobium diversity isolated from nodules of Indigofera sp.</title>
        <authorList>
            <person name="Klepa M."/>
            <person name="Helene L."/>
            <person name="Hungria M."/>
        </authorList>
    </citation>
    <scope>NUCLEOTIDE SEQUENCE [LARGE SCALE GENOMIC DNA]</scope>
    <source>
        <strain evidence="1 2">WSM 1791</strain>
    </source>
</reference>
<evidence type="ECO:0000313" key="2">
    <source>
        <dbReference type="Proteomes" id="UP000544122"/>
    </source>
</evidence>